<dbReference type="PANTHER" id="PTHR31247:SF5">
    <property type="entry name" value="DUF4203 DOMAIN-CONTAINING PROTEIN"/>
    <property type="match status" value="1"/>
</dbReference>
<dbReference type="GO" id="GO:0005886">
    <property type="term" value="C:plasma membrane"/>
    <property type="evidence" value="ECO:0007669"/>
    <property type="project" value="TreeGrafter"/>
</dbReference>
<evidence type="ECO:0000313" key="12">
    <source>
        <dbReference type="Proteomes" id="UP000650833"/>
    </source>
</evidence>
<dbReference type="InterPro" id="IPR025256">
    <property type="entry name" value="TM7S3/TM198-like_dom"/>
</dbReference>
<keyword evidence="4 8" id="KW-1133">Transmembrane helix</keyword>
<feature type="transmembrane region" description="Helical" evidence="8">
    <location>
        <begin position="292"/>
        <end position="313"/>
    </location>
</feature>
<evidence type="ECO:0000256" key="2">
    <source>
        <dbReference type="ARBA" id="ARBA00006244"/>
    </source>
</evidence>
<feature type="transmembrane region" description="Helical" evidence="8">
    <location>
        <begin position="251"/>
        <end position="272"/>
    </location>
</feature>
<evidence type="ECO:0000256" key="4">
    <source>
        <dbReference type="ARBA" id="ARBA00022989"/>
    </source>
</evidence>
<evidence type="ECO:0000256" key="7">
    <source>
        <dbReference type="SAM" id="MobiDB-lite"/>
    </source>
</evidence>
<feature type="compositionally biased region" description="Basic and acidic residues" evidence="7">
    <location>
        <begin position="336"/>
        <end position="353"/>
    </location>
</feature>
<evidence type="ECO:0000256" key="9">
    <source>
        <dbReference type="SAM" id="SignalP"/>
    </source>
</evidence>
<keyword evidence="3 8" id="KW-0812">Transmembrane</keyword>
<feature type="transmembrane region" description="Helical" evidence="8">
    <location>
        <begin position="194"/>
        <end position="213"/>
    </location>
</feature>
<comment type="subcellular location">
    <subcellularLocation>
        <location evidence="1">Membrane</location>
        <topology evidence="1">Multi-pass membrane protein</topology>
    </subcellularLocation>
</comment>
<feature type="region of interest" description="Disordered" evidence="7">
    <location>
        <begin position="43"/>
        <end position="81"/>
    </location>
</feature>
<feature type="transmembrane region" description="Helical" evidence="8">
    <location>
        <begin position="219"/>
        <end position="239"/>
    </location>
</feature>
<protein>
    <recommendedName>
        <fullName evidence="6">Transmembrane protein 198</fullName>
    </recommendedName>
</protein>
<reference evidence="11" key="1">
    <citation type="submission" date="2020-12" db="EMBL/GenBank/DDBJ databases">
        <title>Metabolic potential, ecology and presence of endohyphal bacteria is reflected in genomic diversity of Mucoromycotina.</title>
        <authorList>
            <person name="Muszewska A."/>
            <person name="Okrasinska A."/>
            <person name="Steczkiewicz K."/>
            <person name="Drgas O."/>
            <person name="Orlowska M."/>
            <person name="Perlinska-Lenart U."/>
            <person name="Aleksandrzak-Piekarczyk T."/>
            <person name="Szatraj K."/>
            <person name="Zielenkiewicz U."/>
            <person name="Pilsyk S."/>
            <person name="Malc E."/>
            <person name="Mieczkowski P."/>
            <person name="Kruszewska J.S."/>
            <person name="Biernat P."/>
            <person name="Pawlowska J."/>
        </authorList>
    </citation>
    <scope>NUCLEOTIDE SEQUENCE</scope>
    <source>
        <strain evidence="11">CBS 226.32</strain>
    </source>
</reference>
<feature type="signal peptide" evidence="9">
    <location>
        <begin position="1"/>
        <end position="24"/>
    </location>
</feature>
<proteinExistence type="inferred from homology"/>
<sequence>MKGFIKWTLFCAIIASFLVVSIHTHPTITTSIVKRQDDQDINDYHNSQATKTSKSTTAKSTSNPTSIPRSEGGGSGNTNGNGSNAPQIIAVGGTSWYVAVYGTESGISPRMAALGAILIVLGLFLTSMGFRMAKVMFAVMGLLTLGSMTWIALANLRPEAGYSRDSITMIVVPVGVGIVGAIAYYLLWSIAMYLTAAFGGFIFAVFICSWKSNLLIEHLIGRSCFLGGMGLAFAILVYFTHRPVMLFTTSFVGAYIVFFGIDCLARVGFIAGPQKLLNRNPHHLVEYEVGKYVYVLLAMIIVMFLFSFIWQFIFNAAIEFGLHVAAAVKGKKAHEEFHEEHESHHHKEVHEEAASGGGGGGGGESHSHS</sequence>
<evidence type="ECO:0000256" key="1">
    <source>
        <dbReference type="ARBA" id="ARBA00004141"/>
    </source>
</evidence>
<evidence type="ECO:0000256" key="8">
    <source>
        <dbReference type="SAM" id="Phobius"/>
    </source>
</evidence>
<comment type="similarity">
    <text evidence="2">Belongs to the TMEM198 family.</text>
</comment>
<dbReference type="PANTHER" id="PTHR31247">
    <property type="entry name" value="TRANSMEMBRANE PROTEIN 198 FAMILY MEMBER"/>
    <property type="match status" value="1"/>
</dbReference>
<dbReference type="AlphaFoldDB" id="A0A8H7QCC5"/>
<feature type="transmembrane region" description="Helical" evidence="8">
    <location>
        <begin position="111"/>
        <end position="128"/>
    </location>
</feature>
<organism evidence="11 12">
    <name type="scientific">Mucor plumbeus</name>
    <dbReference type="NCBI Taxonomy" id="97098"/>
    <lineage>
        <taxon>Eukaryota</taxon>
        <taxon>Fungi</taxon>
        <taxon>Fungi incertae sedis</taxon>
        <taxon>Mucoromycota</taxon>
        <taxon>Mucoromycotina</taxon>
        <taxon>Mucoromycetes</taxon>
        <taxon>Mucorales</taxon>
        <taxon>Mucorineae</taxon>
        <taxon>Mucoraceae</taxon>
        <taxon>Mucor</taxon>
    </lineage>
</organism>
<keyword evidence="12" id="KW-1185">Reference proteome</keyword>
<keyword evidence="9" id="KW-0732">Signal</keyword>
<dbReference type="Pfam" id="PF13886">
    <property type="entry name" value="TM7S3_TM198"/>
    <property type="match status" value="1"/>
</dbReference>
<dbReference type="Proteomes" id="UP000650833">
    <property type="component" value="Unassembled WGS sequence"/>
</dbReference>
<evidence type="ECO:0000259" key="10">
    <source>
        <dbReference type="Pfam" id="PF13886"/>
    </source>
</evidence>
<dbReference type="InterPro" id="IPR040236">
    <property type="entry name" value="TMEM198"/>
</dbReference>
<evidence type="ECO:0000256" key="5">
    <source>
        <dbReference type="ARBA" id="ARBA00023136"/>
    </source>
</evidence>
<gene>
    <name evidence="11" type="ORF">INT46_004549</name>
</gene>
<feature type="transmembrane region" description="Helical" evidence="8">
    <location>
        <begin position="135"/>
        <end position="154"/>
    </location>
</feature>
<comment type="caution">
    <text evidence="11">The sequence shown here is derived from an EMBL/GenBank/DDBJ whole genome shotgun (WGS) entry which is preliminary data.</text>
</comment>
<keyword evidence="5 8" id="KW-0472">Membrane</keyword>
<dbReference type="OrthoDB" id="102260at2759"/>
<name>A0A8H7QCC5_9FUNG</name>
<evidence type="ECO:0000256" key="6">
    <source>
        <dbReference type="ARBA" id="ARBA00049737"/>
    </source>
</evidence>
<evidence type="ECO:0000256" key="3">
    <source>
        <dbReference type="ARBA" id="ARBA00022692"/>
    </source>
</evidence>
<feature type="domain" description="TM7S3/TM198-like" evidence="10">
    <location>
        <begin position="115"/>
        <end position="312"/>
    </location>
</feature>
<accession>A0A8H7QCC5</accession>
<dbReference type="EMBL" id="JAEPRC010001003">
    <property type="protein sequence ID" value="KAG2190289.1"/>
    <property type="molecule type" value="Genomic_DNA"/>
</dbReference>
<feature type="compositionally biased region" description="Low complexity" evidence="7">
    <location>
        <begin position="46"/>
        <end position="66"/>
    </location>
</feature>
<feature type="region of interest" description="Disordered" evidence="7">
    <location>
        <begin position="336"/>
        <end position="369"/>
    </location>
</feature>
<feature type="chain" id="PRO_5034215371" description="Transmembrane protein 198" evidence="9">
    <location>
        <begin position="25"/>
        <end position="369"/>
    </location>
</feature>
<feature type="compositionally biased region" description="Gly residues" evidence="7">
    <location>
        <begin position="355"/>
        <end position="369"/>
    </location>
</feature>
<evidence type="ECO:0000313" key="11">
    <source>
        <dbReference type="EMBL" id="KAG2190289.1"/>
    </source>
</evidence>
<feature type="transmembrane region" description="Helical" evidence="8">
    <location>
        <begin position="166"/>
        <end position="187"/>
    </location>
</feature>